<evidence type="ECO:0000313" key="1">
    <source>
        <dbReference type="EMBL" id="STX28531.1"/>
    </source>
</evidence>
<dbReference type="RefSeq" id="WP_115302271.1">
    <property type="nucleotide sequence ID" value="NZ_CAAAHO010000001.1"/>
</dbReference>
<gene>
    <name evidence="1" type="ORF">NCTC13315_01061</name>
</gene>
<dbReference type="AlphaFoldDB" id="A0A378I1C1"/>
<reference evidence="1 2" key="1">
    <citation type="submission" date="2018-06" db="EMBL/GenBank/DDBJ databases">
        <authorList>
            <consortium name="Pathogen Informatics"/>
            <person name="Doyle S."/>
        </authorList>
    </citation>
    <scope>NUCLEOTIDE SEQUENCE [LARGE SCALE GENOMIC DNA]</scope>
    <source>
        <strain evidence="1 2">NCTC13315</strain>
    </source>
</reference>
<dbReference type="OrthoDB" id="3819922at2"/>
<sequence length="165" mass="18434">MLIIFGGLPGVGKTTISREIAKHLKAVYLRIDTVEQALKNSGKELMGPEGYLISYAIAKENLSLGLSVVADSVNPIAITRQDWQAVAISSQVKFLEIEISCSDLLEHKKRIETRTPDILGHKLPTWEEVKARDYETWNNVSLRIDTAKYSTEKAVQKILKSINVL</sequence>
<dbReference type="Gene3D" id="3.40.50.300">
    <property type="entry name" value="P-loop containing nucleotide triphosphate hydrolases"/>
    <property type="match status" value="1"/>
</dbReference>
<proteinExistence type="predicted"/>
<keyword evidence="2" id="KW-1185">Reference proteome</keyword>
<dbReference type="EMBL" id="UGNV01000001">
    <property type="protein sequence ID" value="STX28531.1"/>
    <property type="molecule type" value="Genomic_DNA"/>
</dbReference>
<dbReference type="GO" id="GO:0016301">
    <property type="term" value="F:kinase activity"/>
    <property type="evidence" value="ECO:0007669"/>
    <property type="project" value="UniProtKB-KW"/>
</dbReference>
<evidence type="ECO:0000313" key="2">
    <source>
        <dbReference type="Proteomes" id="UP000254968"/>
    </source>
</evidence>
<dbReference type="Proteomes" id="UP000254968">
    <property type="component" value="Unassembled WGS sequence"/>
</dbReference>
<organism evidence="1 2">
    <name type="scientific">Legionella beliardensis</name>
    <dbReference type="NCBI Taxonomy" id="91822"/>
    <lineage>
        <taxon>Bacteria</taxon>
        <taxon>Pseudomonadati</taxon>
        <taxon>Pseudomonadota</taxon>
        <taxon>Gammaproteobacteria</taxon>
        <taxon>Legionellales</taxon>
        <taxon>Legionellaceae</taxon>
        <taxon>Legionella</taxon>
    </lineage>
</organism>
<keyword evidence="1" id="KW-0808">Transferase</keyword>
<accession>A0A378I1C1</accession>
<keyword evidence="1" id="KW-0418">Kinase</keyword>
<dbReference type="PANTHER" id="PTHR37807:SF3">
    <property type="entry name" value="OS07G0160300 PROTEIN"/>
    <property type="match status" value="1"/>
</dbReference>
<name>A0A378I1C1_9GAMM</name>
<dbReference type="Pfam" id="PF13671">
    <property type="entry name" value="AAA_33"/>
    <property type="match status" value="1"/>
</dbReference>
<dbReference type="PANTHER" id="PTHR37807">
    <property type="entry name" value="OS07G0160300 PROTEIN"/>
    <property type="match status" value="1"/>
</dbReference>
<protein>
    <submittedName>
        <fullName evidence="1">L-seryl-tRNA(Sec) kinase</fullName>
    </submittedName>
</protein>
<dbReference type="InterPro" id="IPR027417">
    <property type="entry name" value="P-loop_NTPase"/>
</dbReference>
<dbReference type="SUPFAM" id="SSF52540">
    <property type="entry name" value="P-loop containing nucleoside triphosphate hydrolases"/>
    <property type="match status" value="1"/>
</dbReference>